<accession>A0A8J1UL32</accession>
<feature type="compositionally biased region" description="Polar residues" evidence="5">
    <location>
        <begin position="357"/>
        <end position="374"/>
    </location>
</feature>
<evidence type="ECO:0000313" key="6">
    <source>
        <dbReference type="EMBL" id="CAH1788486.1"/>
    </source>
</evidence>
<dbReference type="Pfam" id="PF00642">
    <property type="entry name" value="zf-CCCH"/>
    <property type="match status" value="1"/>
</dbReference>
<dbReference type="AlphaFoldDB" id="A0A8J1UL32"/>
<dbReference type="Gene3D" id="4.10.1000.10">
    <property type="entry name" value="Zinc finger, CCCH-type"/>
    <property type="match status" value="1"/>
</dbReference>
<protein>
    <submittedName>
        <fullName evidence="6">Uncharacterized protein</fullName>
    </submittedName>
</protein>
<comment type="caution">
    <text evidence="6">The sequence shown here is derived from an EMBL/GenBank/DDBJ whole genome shotgun (WGS) entry which is preliminary data.</text>
</comment>
<keyword evidence="2" id="KW-0479">Metal-binding</keyword>
<feature type="region of interest" description="Disordered" evidence="5">
    <location>
        <begin position="350"/>
        <end position="381"/>
    </location>
</feature>
<dbReference type="SMART" id="SM00356">
    <property type="entry name" value="ZnF_C3H1"/>
    <property type="match status" value="2"/>
</dbReference>
<dbReference type="PROSITE" id="PS50103">
    <property type="entry name" value="ZF_C3H1"/>
    <property type="match status" value="2"/>
</dbReference>
<dbReference type="GO" id="GO:0008270">
    <property type="term" value="F:zinc ion binding"/>
    <property type="evidence" value="ECO:0007669"/>
    <property type="project" value="UniProtKB-KW"/>
</dbReference>
<proteinExistence type="inferred from homology"/>
<organism evidence="6 7">
    <name type="scientific">Owenia fusiformis</name>
    <name type="common">Polychaete worm</name>
    <dbReference type="NCBI Taxonomy" id="6347"/>
    <lineage>
        <taxon>Eukaryota</taxon>
        <taxon>Metazoa</taxon>
        <taxon>Spiralia</taxon>
        <taxon>Lophotrochozoa</taxon>
        <taxon>Annelida</taxon>
        <taxon>Polychaeta</taxon>
        <taxon>Sedentaria</taxon>
        <taxon>Canalipalpata</taxon>
        <taxon>Sabellida</taxon>
        <taxon>Oweniida</taxon>
        <taxon>Oweniidae</taxon>
        <taxon>Owenia</taxon>
    </lineage>
</organism>
<dbReference type="SUPFAM" id="SSF90229">
    <property type="entry name" value="CCCH zinc finger"/>
    <property type="match status" value="1"/>
</dbReference>
<dbReference type="Gene3D" id="6.20.400.10">
    <property type="match status" value="1"/>
</dbReference>
<sequence length="437" mass="48920">MPPKAKKGDNTSKKTEAKKKDKIIEDKTFGLKNKKGKVQQKYIKTVVTQVQHGGKSHRQMEMEKDQRTKGDQKKLEKQAQLDELNKLFKPVQQIQKVAAGVDPKSVLCAFFKSGQCKKGDKCKFSHDLNIERKTVKRNVYDDGEEGPAEMTEEELAEMVEKKHGQLNKSLPPTAIICKFFLDAVENNKYGWFWNCKNGDKCHYRHALPAGFVLKKDQKKDDEGEKKITIEELIERERAALGDNLTRVTLETFLAWKDRKRKEKIAKAEKEKNKKKKDFAQGKMFGISGRQMFEFNPDMIADEDDEDGEVMTYTREESDDEGEDKVAVVEIDLDAISKAAVAVDEKHITVSKAKDRSGATSAPMTNGIDKNTNGEASKLGVAGAIPDKKSEADAAVAATTHGIENGAMGGDIDIDENLFDDEDLDALEDDLDTLELDA</sequence>
<evidence type="ECO:0000256" key="2">
    <source>
        <dbReference type="ARBA" id="ARBA00022723"/>
    </source>
</evidence>
<evidence type="ECO:0000256" key="3">
    <source>
        <dbReference type="ARBA" id="ARBA00022771"/>
    </source>
</evidence>
<dbReference type="Proteomes" id="UP000749559">
    <property type="component" value="Unassembled WGS sequence"/>
</dbReference>
<dbReference type="InterPro" id="IPR032378">
    <property type="entry name" value="ZC3H15/TMA46_C"/>
</dbReference>
<feature type="compositionally biased region" description="Basic and acidic residues" evidence="5">
    <location>
        <begin position="58"/>
        <end position="73"/>
    </location>
</feature>
<evidence type="ECO:0000256" key="5">
    <source>
        <dbReference type="SAM" id="MobiDB-lite"/>
    </source>
</evidence>
<keyword evidence="4" id="KW-0862">Zinc</keyword>
<keyword evidence="3" id="KW-0863">Zinc-finger</keyword>
<dbReference type="Pfam" id="PF14608">
    <property type="entry name" value="zf-CCCH_2"/>
    <property type="match status" value="1"/>
</dbReference>
<dbReference type="PANTHER" id="PTHR12681:SF0">
    <property type="entry name" value="ZINC FINGER CCCH DOMAIN-CONTAINING PROTEIN 15"/>
    <property type="match status" value="1"/>
</dbReference>
<feature type="region of interest" description="Disordered" evidence="5">
    <location>
        <begin position="49"/>
        <end position="73"/>
    </location>
</feature>
<dbReference type="OrthoDB" id="278280at2759"/>
<dbReference type="GO" id="GO:0002181">
    <property type="term" value="P:cytoplasmic translation"/>
    <property type="evidence" value="ECO:0007669"/>
    <property type="project" value="TreeGrafter"/>
</dbReference>
<evidence type="ECO:0000313" key="7">
    <source>
        <dbReference type="Proteomes" id="UP000749559"/>
    </source>
</evidence>
<reference evidence="6" key="1">
    <citation type="submission" date="2022-03" db="EMBL/GenBank/DDBJ databases">
        <authorList>
            <person name="Martin C."/>
        </authorList>
    </citation>
    <scope>NUCLEOTIDE SEQUENCE</scope>
</reference>
<dbReference type="GO" id="GO:0003729">
    <property type="term" value="F:mRNA binding"/>
    <property type="evidence" value="ECO:0007669"/>
    <property type="project" value="TreeGrafter"/>
</dbReference>
<feature type="region of interest" description="Disordered" evidence="5">
    <location>
        <begin position="1"/>
        <end position="21"/>
    </location>
</feature>
<dbReference type="InterPro" id="IPR000571">
    <property type="entry name" value="Znf_CCCH"/>
</dbReference>
<gene>
    <name evidence="6" type="ORF">OFUS_LOCUS14006</name>
</gene>
<dbReference type="GO" id="GO:0005829">
    <property type="term" value="C:cytosol"/>
    <property type="evidence" value="ECO:0007669"/>
    <property type="project" value="TreeGrafter"/>
</dbReference>
<comment type="similarity">
    <text evidence="1">Belongs to the ZC3H15/TMA46 family.</text>
</comment>
<evidence type="ECO:0000256" key="1">
    <source>
        <dbReference type="ARBA" id="ARBA00010043"/>
    </source>
</evidence>
<evidence type="ECO:0000256" key="4">
    <source>
        <dbReference type="ARBA" id="ARBA00022833"/>
    </source>
</evidence>
<keyword evidence="7" id="KW-1185">Reference proteome</keyword>
<dbReference type="InterPro" id="IPR036855">
    <property type="entry name" value="Znf_CCCH_sf"/>
</dbReference>
<dbReference type="Pfam" id="PF16543">
    <property type="entry name" value="DFRP_C"/>
    <property type="match status" value="1"/>
</dbReference>
<dbReference type="PANTHER" id="PTHR12681">
    <property type="entry name" value="ZINC FINGER-CONTAINING PROTEIN P48ZNF"/>
    <property type="match status" value="1"/>
</dbReference>
<dbReference type="EMBL" id="CAIIXF020000007">
    <property type="protein sequence ID" value="CAH1788486.1"/>
    <property type="molecule type" value="Genomic_DNA"/>
</dbReference>
<name>A0A8J1UL32_OWEFU</name>